<dbReference type="Pfam" id="PF03031">
    <property type="entry name" value="NIF"/>
    <property type="match status" value="1"/>
</dbReference>
<dbReference type="SUPFAM" id="SSF56784">
    <property type="entry name" value="HAD-like"/>
    <property type="match status" value="1"/>
</dbReference>
<dbReference type="Gene3D" id="3.40.50.1000">
    <property type="entry name" value="HAD superfamily/HAD-like"/>
    <property type="match status" value="1"/>
</dbReference>
<evidence type="ECO:0000256" key="6">
    <source>
        <dbReference type="ARBA" id="ARBA00048336"/>
    </source>
</evidence>
<gene>
    <name evidence="9" type="ORF">M0R45_021433</name>
</gene>
<evidence type="ECO:0000313" key="9">
    <source>
        <dbReference type="EMBL" id="KAK9934283.1"/>
    </source>
</evidence>
<evidence type="ECO:0000256" key="2">
    <source>
        <dbReference type="ARBA" id="ARBA00013081"/>
    </source>
</evidence>
<evidence type="ECO:0000256" key="1">
    <source>
        <dbReference type="ARBA" id="ARBA00004123"/>
    </source>
</evidence>
<dbReference type="InterPro" id="IPR004274">
    <property type="entry name" value="FCP1_dom"/>
</dbReference>
<keyword evidence="4" id="KW-0539">Nucleus</keyword>
<proteinExistence type="predicted"/>
<comment type="subcellular location">
    <subcellularLocation>
        <location evidence="1">Nucleus</location>
    </subcellularLocation>
</comment>
<dbReference type="InterPro" id="IPR039189">
    <property type="entry name" value="Fcp1"/>
</dbReference>
<dbReference type="GO" id="GO:0008420">
    <property type="term" value="F:RNA polymerase II CTD heptapeptide repeat phosphatase activity"/>
    <property type="evidence" value="ECO:0007669"/>
    <property type="project" value="InterPro"/>
</dbReference>
<evidence type="ECO:0000256" key="5">
    <source>
        <dbReference type="ARBA" id="ARBA00047761"/>
    </source>
</evidence>
<evidence type="ECO:0000256" key="4">
    <source>
        <dbReference type="ARBA" id="ARBA00023242"/>
    </source>
</evidence>
<comment type="catalytic activity">
    <reaction evidence="6">
        <text>O-phospho-L-threonyl-[protein] + H2O = L-threonyl-[protein] + phosphate</text>
        <dbReference type="Rhea" id="RHEA:47004"/>
        <dbReference type="Rhea" id="RHEA-COMP:11060"/>
        <dbReference type="Rhea" id="RHEA-COMP:11605"/>
        <dbReference type="ChEBI" id="CHEBI:15377"/>
        <dbReference type="ChEBI" id="CHEBI:30013"/>
        <dbReference type="ChEBI" id="CHEBI:43474"/>
        <dbReference type="ChEBI" id="CHEBI:61977"/>
        <dbReference type="EC" id="3.1.3.16"/>
    </reaction>
</comment>
<dbReference type="EC" id="3.1.3.16" evidence="2"/>
<sequence length="207" mass="22820">MVRQITSQCLHTIASQNLSTEPIPNKPDKVDQKAEEQHTGSISAPEPAVAGPARSPAMWGDVEHLFEGYDDKQKAAIQRERGRRIEEQKKMFAARKLCLVLDLDHTLLNSAKFVESHKDISSVSSYGNVDQIAAGVWNFLEKASHLFELHLYTMGNKLYATEMAKVLDPTGALFAGRVISRGSGRSFGCGKVYLLSLWNSGILIGGY</sequence>
<feature type="region of interest" description="Disordered" evidence="7">
    <location>
        <begin position="16"/>
        <end position="54"/>
    </location>
</feature>
<accession>A0AAW1XBA9</accession>
<dbReference type="Proteomes" id="UP001457282">
    <property type="component" value="Unassembled WGS sequence"/>
</dbReference>
<dbReference type="SMART" id="SM00577">
    <property type="entry name" value="CPDc"/>
    <property type="match status" value="1"/>
</dbReference>
<reference evidence="9 10" key="1">
    <citation type="journal article" date="2023" name="G3 (Bethesda)">
        <title>A chromosome-length genome assembly and annotation of blackberry (Rubus argutus, cv. 'Hillquist').</title>
        <authorList>
            <person name="Bruna T."/>
            <person name="Aryal R."/>
            <person name="Dudchenko O."/>
            <person name="Sargent D.J."/>
            <person name="Mead D."/>
            <person name="Buti M."/>
            <person name="Cavallini A."/>
            <person name="Hytonen T."/>
            <person name="Andres J."/>
            <person name="Pham M."/>
            <person name="Weisz D."/>
            <person name="Mascagni F."/>
            <person name="Usai G."/>
            <person name="Natali L."/>
            <person name="Bassil N."/>
            <person name="Fernandez G.E."/>
            <person name="Lomsadze A."/>
            <person name="Armour M."/>
            <person name="Olukolu B."/>
            <person name="Poorten T."/>
            <person name="Britton C."/>
            <person name="Davik J."/>
            <person name="Ashrafi H."/>
            <person name="Aiden E.L."/>
            <person name="Borodovsky M."/>
            <person name="Worthington M."/>
        </authorList>
    </citation>
    <scope>NUCLEOTIDE SEQUENCE [LARGE SCALE GENOMIC DNA]</scope>
    <source>
        <strain evidence="9">PI 553951</strain>
    </source>
</reference>
<protein>
    <recommendedName>
        <fullName evidence="2">protein-serine/threonine phosphatase</fullName>
        <ecNumber evidence="2">3.1.3.16</ecNumber>
    </recommendedName>
</protein>
<keyword evidence="10" id="KW-1185">Reference proteome</keyword>
<dbReference type="GO" id="GO:0005634">
    <property type="term" value="C:nucleus"/>
    <property type="evidence" value="ECO:0007669"/>
    <property type="project" value="UniProtKB-SubCell"/>
</dbReference>
<comment type="catalytic activity">
    <reaction evidence="5">
        <text>O-phospho-L-seryl-[protein] + H2O = L-seryl-[protein] + phosphate</text>
        <dbReference type="Rhea" id="RHEA:20629"/>
        <dbReference type="Rhea" id="RHEA-COMP:9863"/>
        <dbReference type="Rhea" id="RHEA-COMP:11604"/>
        <dbReference type="ChEBI" id="CHEBI:15377"/>
        <dbReference type="ChEBI" id="CHEBI:29999"/>
        <dbReference type="ChEBI" id="CHEBI:43474"/>
        <dbReference type="ChEBI" id="CHEBI:83421"/>
        <dbReference type="EC" id="3.1.3.16"/>
    </reaction>
</comment>
<dbReference type="PROSITE" id="PS50969">
    <property type="entry name" value="FCP1"/>
    <property type="match status" value="1"/>
</dbReference>
<feature type="domain" description="FCP1 homology" evidence="8">
    <location>
        <begin position="92"/>
        <end position="207"/>
    </location>
</feature>
<evidence type="ECO:0000256" key="7">
    <source>
        <dbReference type="SAM" id="MobiDB-lite"/>
    </source>
</evidence>
<evidence type="ECO:0000259" key="8">
    <source>
        <dbReference type="PROSITE" id="PS50969"/>
    </source>
</evidence>
<evidence type="ECO:0000256" key="3">
    <source>
        <dbReference type="ARBA" id="ARBA00022801"/>
    </source>
</evidence>
<dbReference type="InterPro" id="IPR023214">
    <property type="entry name" value="HAD_sf"/>
</dbReference>
<organism evidence="9 10">
    <name type="scientific">Rubus argutus</name>
    <name type="common">Southern blackberry</name>
    <dbReference type="NCBI Taxonomy" id="59490"/>
    <lineage>
        <taxon>Eukaryota</taxon>
        <taxon>Viridiplantae</taxon>
        <taxon>Streptophyta</taxon>
        <taxon>Embryophyta</taxon>
        <taxon>Tracheophyta</taxon>
        <taxon>Spermatophyta</taxon>
        <taxon>Magnoliopsida</taxon>
        <taxon>eudicotyledons</taxon>
        <taxon>Gunneridae</taxon>
        <taxon>Pentapetalae</taxon>
        <taxon>rosids</taxon>
        <taxon>fabids</taxon>
        <taxon>Rosales</taxon>
        <taxon>Rosaceae</taxon>
        <taxon>Rosoideae</taxon>
        <taxon>Rosoideae incertae sedis</taxon>
        <taxon>Rubus</taxon>
    </lineage>
</organism>
<keyword evidence="3" id="KW-0378">Hydrolase</keyword>
<comment type="caution">
    <text evidence="9">The sequence shown here is derived from an EMBL/GenBank/DDBJ whole genome shotgun (WGS) entry which is preliminary data.</text>
</comment>
<feature type="compositionally biased region" description="Basic and acidic residues" evidence="7">
    <location>
        <begin position="26"/>
        <end position="38"/>
    </location>
</feature>
<dbReference type="InterPro" id="IPR036412">
    <property type="entry name" value="HAD-like_sf"/>
</dbReference>
<dbReference type="PANTHER" id="PTHR23081">
    <property type="entry name" value="RNA POLYMERASE II CTD PHOSPHATASE"/>
    <property type="match status" value="1"/>
</dbReference>
<dbReference type="PANTHER" id="PTHR23081:SF2">
    <property type="entry name" value="RNA POLYMERASE II C-TERMINAL DOMAIN PHOSPHATASE-LIKE 3"/>
    <property type="match status" value="1"/>
</dbReference>
<evidence type="ECO:0000313" key="10">
    <source>
        <dbReference type="Proteomes" id="UP001457282"/>
    </source>
</evidence>
<name>A0AAW1XBA9_RUBAR</name>
<dbReference type="AlphaFoldDB" id="A0AAW1XBA9"/>
<dbReference type="EMBL" id="JBEDUW010000004">
    <property type="protein sequence ID" value="KAK9934283.1"/>
    <property type="molecule type" value="Genomic_DNA"/>
</dbReference>